<keyword evidence="3" id="KW-1185">Reference proteome</keyword>
<evidence type="ECO:0000313" key="1">
    <source>
        <dbReference type="EMBL" id="CAF4934461.1"/>
    </source>
</evidence>
<evidence type="ECO:0000313" key="2">
    <source>
        <dbReference type="EMBL" id="CAF5103415.1"/>
    </source>
</evidence>
<comment type="caution">
    <text evidence="1">The sequence shown here is derived from an EMBL/GenBank/DDBJ whole genome shotgun (WGS) entry which is preliminary data.</text>
</comment>
<dbReference type="AlphaFoldDB" id="A0A821X169"/>
<name>A0A821X169_9BILA</name>
<feature type="non-terminal residue" evidence="1">
    <location>
        <position position="1"/>
    </location>
</feature>
<dbReference type="Proteomes" id="UP000663873">
    <property type="component" value="Unassembled WGS sequence"/>
</dbReference>
<dbReference type="EMBL" id="CAJOBP010087080">
    <property type="protein sequence ID" value="CAF4934461.1"/>
    <property type="molecule type" value="Genomic_DNA"/>
</dbReference>
<protein>
    <submittedName>
        <fullName evidence="1">Uncharacterized protein</fullName>
    </submittedName>
</protein>
<sequence>GWLIDFINRFGDLGGFDKILTRFLSSDTKLAISVVVALLKPWGLCYEYLTQAMVKKYFAQII</sequence>
<dbReference type="EMBL" id="CAJOBR010072324">
    <property type="protein sequence ID" value="CAF5103415.1"/>
    <property type="molecule type" value="Genomic_DNA"/>
</dbReference>
<gene>
    <name evidence="2" type="ORF">QYT958_LOCUS44973</name>
    <name evidence="1" type="ORF">UJA718_LOCUS47024</name>
</gene>
<reference evidence="1" key="1">
    <citation type="submission" date="2021-02" db="EMBL/GenBank/DDBJ databases">
        <authorList>
            <person name="Nowell W R."/>
        </authorList>
    </citation>
    <scope>NUCLEOTIDE SEQUENCE</scope>
</reference>
<proteinExistence type="predicted"/>
<feature type="non-terminal residue" evidence="1">
    <location>
        <position position="62"/>
    </location>
</feature>
<accession>A0A821X169</accession>
<organism evidence="1 3">
    <name type="scientific">Rotaria socialis</name>
    <dbReference type="NCBI Taxonomy" id="392032"/>
    <lineage>
        <taxon>Eukaryota</taxon>
        <taxon>Metazoa</taxon>
        <taxon>Spiralia</taxon>
        <taxon>Gnathifera</taxon>
        <taxon>Rotifera</taxon>
        <taxon>Eurotatoria</taxon>
        <taxon>Bdelloidea</taxon>
        <taxon>Philodinida</taxon>
        <taxon>Philodinidae</taxon>
        <taxon>Rotaria</taxon>
    </lineage>
</organism>
<dbReference type="Proteomes" id="UP000663848">
    <property type="component" value="Unassembled WGS sequence"/>
</dbReference>
<evidence type="ECO:0000313" key="3">
    <source>
        <dbReference type="Proteomes" id="UP000663873"/>
    </source>
</evidence>